<dbReference type="AlphaFoldDB" id="A0AAW7ZAR2"/>
<keyword evidence="2" id="KW-0175">Coiled coil</keyword>
<name>A0AAW7ZAR2_9FIRM</name>
<feature type="domain" description="Bacillithiol biosynthesis BshC C-terminal coiled-coil" evidence="4">
    <location>
        <begin position="380"/>
        <end position="538"/>
    </location>
</feature>
<feature type="domain" description="Bacillithiol biosynthesis BshC N-terminal Rossmann-like" evidence="3">
    <location>
        <begin position="1"/>
        <end position="377"/>
    </location>
</feature>
<dbReference type="InterPro" id="IPR055398">
    <property type="entry name" value="Rossmann-like_BshC"/>
</dbReference>
<gene>
    <name evidence="2 5" type="primary">bshC</name>
    <name evidence="5" type="ORF">P6N53_04665</name>
</gene>
<dbReference type="Pfam" id="PF24850">
    <property type="entry name" value="CC_BshC"/>
    <property type="match status" value="1"/>
</dbReference>
<organism evidence="5 6">
    <name type="scientific">Desulforamulus aquiferis</name>
    <dbReference type="NCBI Taxonomy" id="1397668"/>
    <lineage>
        <taxon>Bacteria</taxon>
        <taxon>Bacillati</taxon>
        <taxon>Bacillota</taxon>
        <taxon>Clostridia</taxon>
        <taxon>Eubacteriales</taxon>
        <taxon>Peptococcaceae</taxon>
        <taxon>Desulforamulus</taxon>
    </lineage>
</organism>
<evidence type="ECO:0000259" key="3">
    <source>
        <dbReference type="Pfam" id="PF10079"/>
    </source>
</evidence>
<keyword evidence="6" id="KW-1185">Reference proteome</keyword>
<dbReference type="InterPro" id="IPR055399">
    <property type="entry name" value="CC_BshC"/>
</dbReference>
<protein>
    <recommendedName>
        <fullName evidence="2">Putative cysteine ligase BshC</fullName>
        <ecNumber evidence="2">6.-.-.-</ecNumber>
    </recommendedName>
</protein>
<feature type="coiled-coil region" evidence="2">
    <location>
        <begin position="451"/>
        <end position="478"/>
    </location>
</feature>
<sequence length="539" mass="62648">MHTEEIEWYYSQPLARAYLSHWQSVSHFFEYNAKDPQSIKERFKYLMQGSNKGWCQLAQHLKDYNQMLGCDANTLSNIDLLSKGQAVAVVTGQQPGIFTGPLYTIYKAMGSIKLAKELTRELNYSVVPIFWIGADDHDFEETNHIFVPTSLGPQRIGIEDKPRGRISLAHIPVTNELSKAIQRLKELTPPMGWQEEGLALLKETANKYNNLADWFAGIMTELFTRWGLIMINPVQQPVRQLSREVFYQTIKLAPKIDQQLQLTSQIIKEKFIPQVQGEEGKAHLFIYINGERKALYFRKGLFCSREGSMAWTPDELAGLAMNKPEMFSPDVVLRPIVQETLMPVVAYVGGPGEISYFAQLRQVFKLFNHNMPVIFPRPNITLVEPLMSKLMKKYQIPVEKIFEDSLNIVHQYLKESDILGINTNFNMFRSNLFEQHSKLVKEVSSLDPELKVLAQENIKRLKKVINSFEEKVKQRHRKKNQEAVRQITKLAHMLQPLGMWQERVYNVFPFLMKYNISILEDIYNTIDVYDWRQKIIYFD</sequence>
<dbReference type="PIRSF" id="PIRSF012535">
    <property type="entry name" value="UCP012535"/>
    <property type="match status" value="1"/>
</dbReference>
<evidence type="ECO:0000259" key="4">
    <source>
        <dbReference type="Pfam" id="PF24850"/>
    </source>
</evidence>
<dbReference type="InterPro" id="IPR011199">
    <property type="entry name" value="Bacillithiol_biosynth_BshC"/>
</dbReference>
<comment type="caution">
    <text evidence="5">The sequence shown here is derived from an EMBL/GenBank/DDBJ whole genome shotgun (WGS) entry which is preliminary data.</text>
</comment>
<dbReference type="NCBIfam" id="TIGR03998">
    <property type="entry name" value="thiol_BshC"/>
    <property type="match status" value="1"/>
</dbReference>
<evidence type="ECO:0000313" key="6">
    <source>
        <dbReference type="Proteomes" id="UP001172911"/>
    </source>
</evidence>
<evidence type="ECO:0000256" key="2">
    <source>
        <dbReference type="HAMAP-Rule" id="MF_01867"/>
    </source>
</evidence>
<keyword evidence="1 2" id="KW-0436">Ligase</keyword>
<dbReference type="HAMAP" id="MF_01867">
    <property type="entry name" value="BshC"/>
    <property type="match status" value="1"/>
</dbReference>
<dbReference type="Pfam" id="PF10079">
    <property type="entry name" value="Rossmann-like_BshC"/>
    <property type="match status" value="1"/>
</dbReference>
<dbReference type="EMBL" id="JARPTC010000005">
    <property type="protein sequence ID" value="MDO7786513.1"/>
    <property type="molecule type" value="Genomic_DNA"/>
</dbReference>
<dbReference type="RefSeq" id="WP_304541554.1">
    <property type="nucleotide sequence ID" value="NZ_JARPTC010000005.1"/>
</dbReference>
<comment type="function">
    <text evidence="2">Involved in bacillithiol (BSH) biosynthesis. May catalyze the last step of the pathway, the addition of cysteine to glucosamine malate (GlcN-Mal) to generate BSH.</text>
</comment>
<evidence type="ECO:0000256" key="1">
    <source>
        <dbReference type="ARBA" id="ARBA00022598"/>
    </source>
</evidence>
<dbReference type="EC" id="6.-.-.-" evidence="2"/>
<comment type="similarity">
    <text evidence="2">Belongs to the BshC family.</text>
</comment>
<dbReference type="GO" id="GO:0016874">
    <property type="term" value="F:ligase activity"/>
    <property type="evidence" value="ECO:0007669"/>
    <property type="project" value="UniProtKB-UniRule"/>
</dbReference>
<proteinExistence type="inferred from homology"/>
<reference evidence="5" key="2">
    <citation type="submission" date="2023-03" db="EMBL/GenBank/DDBJ databases">
        <authorList>
            <person name="Zhang Z."/>
        </authorList>
    </citation>
    <scope>NUCLEOTIDE SEQUENCE</scope>
    <source>
        <strain evidence="5">DSA</strain>
    </source>
</reference>
<reference evidence="5" key="1">
    <citation type="journal article" date="2023" name="J. Hazard. Mater.">
        <title>Anaerobic biodegradation of pyrene and benzo[a]pyrene by a new sulfate-reducing Desulforamulus aquiferis strain DSA.</title>
        <authorList>
            <person name="Zhang Z."/>
            <person name="Sun J."/>
            <person name="Gong X."/>
            <person name="Wang C."/>
            <person name="Wang H."/>
        </authorList>
    </citation>
    <scope>NUCLEOTIDE SEQUENCE</scope>
    <source>
        <strain evidence="5">DSA</strain>
    </source>
</reference>
<dbReference type="Proteomes" id="UP001172911">
    <property type="component" value="Unassembled WGS sequence"/>
</dbReference>
<evidence type="ECO:0000313" key="5">
    <source>
        <dbReference type="EMBL" id="MDO7786513.1"/>
    </source>
</evidence>
<accession>A0AAW7ZAR2</accession>